<comment type="caution">
    <text evidence="2">The sequence shown here is derived from an EMBL/GenBank/DDBJ whole genome shotgun (WGS) entry which is preliminary data.</text>
</comment>
<sequence length="109" mass="11933">MTQVMTIQPTTQSPTREWNSGLFACFNDIQSCLCGLFCPMCLLCDISGRMGEGCAYASCCYEVAPLTLRAKLRAEQRIQGSLCNDAVVVTFCGTCVLCQMDRELKAIGK</sequence>
<dbReference type="PANTHER" id="PTHR15907">
    <property type="entry name" value="DUF614 FAMILY PROTEIN-RELATED"/>
    <property type="match status" value="1"/>
</dbReference>
<evidence type="ECO:0000256" key="1">
    <source>
        <dbReference type="ARBA" id="ARBA00009024"/>
    </source>
</evidence>
<evidence type="ECO:0000313" key="3">
    <source>
        <dbReference type="Proteomes" id="UP001159427"/>
    </source>
</evidence>
<accession>A0ABN8RCN9</accession>
<dbReference type="Proteomes" id="UP001159427">
    <property type="component" value="Unassembled WGS sequence"/>
</dbReference>
<dbReference type="InterPro" id="IPR006461">
    <property type="entry name" value="PLAC_motif_containing"/>
</dbReference>
<comment type="similarity">
    <text evidence="1">Belongs to the cornifelin family.</text>
</comment>
<dbReference type="NCBIfam" id="TIGR01571">
    <property type="entry name" value="A_thal_Cys_rich"/>
    <property type="match status" value="1"/>
</dbReference>
<gene>
    <name evidence="2" type="ORF">PEVE_00010944</name>
</gene>
<protein>
    <recommendedName>
        <fullName evidence="4">Cornifelin</fullName>
    </recommendedName>
</protein>
<dbReference type="Pfam" id="PF04749">
    <property type="entry name" value="PLAC8"/>
    <property type="match status" value="1"/>
</dbReference>
<dbReference type="EMBL" id="CALNXI010001784">
    <property type="protein sequence ID" value="CAH3177001.1"/>
    <property type="molecule type" value="Genomic_DNA"/>
</dbReference>
<reference evidence="2 3" key="1">
    <citation type="submission" date="2022-05" db="EMBL/GenBank/DDBJ databases">
        <authorList>
            <consortium name="Genoscope - CEA"/>
            <person name="William W."/>
        </authorList>
    </citation>
    <scope>NUCLEOTIDE SEQUENCE [LARGE SCALE GENOMIC DNA]</scope>
</reference>
<name>A0ABN8RCN9_9CNID</name>
<keyword evidence="3" id="KW-1185">Reference proteome</keyword>
<proteinExistence type="inferred from homology"/>
<organism evidence="2 3">
    <name type="scientific">Porites evermanni</name>
    <dbReference type="NCBI Taxonomy" id="104178"/>
    <lineage>
        <taxon>Eukaryota</taxon>
        <taxon>Metazoa</taxon>
        <taxon>Cnidaria</taxon>
        <taxon>Anthozoa</taxon>
        <taxon>Hexacorallia</taxon>
        <taxon>Scleractinia</taxon>
        <taxon>Fungiina</taxon>
        <taxon>Poritidae</taxon>
        <taxon>Porites</taxon>
    </lineage>
</organism>
<evidence type="ECO:0008006" key="4">
    <source>
        <dbReference type="Google" id="ProtNLM"/>
    </source>
</evidence>
<evidence type="ECO:0000313" key="2">
    <source>
        <dbReference type="EMBL" id="CAH3177001.1"/>
    </source>
</evidence>